<organism evidence="1 2">
    <name type="scientific">Armadillidium nasatum</name>
    <dbReference type="NCBI Taxonomy" id="96803"/>
    <lineage>
        <taxon>Eukaryota</taxon>
        <taxon>Metazoa</taxon>
        <taxon>Ecdysozoa</taxon>
        <taxon>Arthropoda</taxon>
        <taxon>Crustacea</taxon>
        <taxon>Multicrustacea</taxon>
        <taxon>Malacostraca</taxon>
        <taxon>Eumalacostraca</taxon>
        <taxon>Peracarida</taxon>
        <taxon>Isopoda</taxon>
        <taxon>Oniscidea</taxon>
        <taxon>Crinocheta</taxon>
        <taxon>Armadillidiidae</taxon>
        <taxon>Armadillidium</taxon>
    </lineage>
</organism>
<name>A0A5N5SGZ4_9CRUS</name>
<dbReference type="AlphaFoldDB" id="A0A5N5SGZ4"/>
<accession>A0A5N5SGZ4</accession>
<evidence type="ECO:0000313" key="1">
    <source>
        <dbReference type="EMBL" id="KAB7493625.1"/>
    </source>
</evidence>
<gene>
    <name evidence="1" type="ORF">Anas_05126</name>
</gene>
<protein>
    <submittedName>
        <fullName evidence="1">Uncharacterized protein</fullName>
    </submittedName>
</protein>
<dbReference type="EMBL" id="SEYY01025168">
    <property type="protein sequence ID" value="KAB7493625.1"/>
    <property type="molecule type" value="Genomic_DNA"/>
</dbReference>
<evidence type="ECO:0000313" key="2">
    <source>
        <dbReference type="Proteomes" id="UP000326759"/>
    </source>
</evidence>
<dbReference type="Proteomes" id="UP000326759">
    <property type="component" value="Unassembled WGS sequence"/>
</dbReference>
<sequence length="131" mass="14859">MKGNQKVIHECQFGRIGEFIKYLRRFVSDSFLLMIGNFLCNSPLVPIGPIGIKPIGTNRELYRKLRFVNISYRNIWVPIGTIKTNENYYGAFFAGGGADFGSDLSYTPRLKYPPKLARQCKVKAAEFSLVT</sequence>
<reference evidence="1 2" key="1">
    <citation type="journal article" date="2019" name="PLoS Biol.">
        <title>Sex chromosomes control vertical transmission of feminizing Wolbachia symbionts in an isopod.</title>
        <authorList>
            <person name="Becking T."/>
            <person name="Chebbi M.A."/>
            <person name="Giraud I."/>
            <person name="Moumen B."/>
            <person name="Laverre T."/>
            <person name="Caubet Y."/>
            <person name="Peccoud J."/>
            <person name="Gilbert C."/>
            <person name="Cordaux R."/>
        </authorList>
    </citation>
    <scope>NUCLEOTIDE SEQUENCE [LARGE SCALE GENOMIC DNA]</scope>
    <source>
        <strain evidence="1">ANa2</strain>
        <tissue evidence="1">Whole body excluding digestive tract and cuticle</tissue>
    </source>
</reference>
<comment type="caution">
    <text evidence="1">The sequence shown here is derived from an EMBL/GenBank/DDBJ whole genome shotgun (WGS) entry which is preliminary data.</text>
</comment>
<proteinExistence type="predicted"/>
<keyword evidence="2" id="KW-1185">Reference proteome</keyword>